<reference evidence="7" key="1">
    <citation type="submission" date="2018-05" db="EMBL/GenBank/DDBJ databases">
        <authorList>
            <person name="Lanie J.A."/>
            <person name="Ng W.-L."/>
            <person name="Kazmierczak K.M."/>
            <person name="Andrzejewski T.M."/>
            <person name="Davidsen T.M."/>
            <person name="Wayne K.J."/>
            <person name="Tettelin H."/>
            <person name="Glass J.I."/>
            <person name="Rusch D."/>
            <person name="Podicherti R."/>
            <person name="Tsui H.-C.T."/>
            <person name="Winkler M.E."/>
        </authorList>
    </citation>
    <scope>NUCLEOTIDE SEQUENCE</scope>
</reference>
<gene>
    <name evidence="7" type="ORF">METZ01_LOCUS69393</name>
</gene>
<evidence type="ECO:0000259" key="1">
    <source>
        <dbReference type="Pfam" id="PF07624"/>
    </source>
</evidence>
<feature type="domain" description="DUF1592" evidence="4">
    <location>
        <begin position="285"/>
        <end position="412"/>
    </location>
</feature>
<dbReference type="InterPro" id="IPR013043">
    <property type="entry name" value="DUF1595"/>
</dbReference>
<dbReference type="InterPro" id="IPR013042">
    <property type="entry name" value="DUF1592"/>
</dbReference>
<evidence type="ECO:0000259" key="5">
    <source>
        <dbReference type="Pfam" id="PF07635"/>
    </source>
</evidence>
<dbReference type="Pfam" id="PF07624">
    <property type="entry name" value="PSD2"/>
    <property type="match status" value="1"/>
</dbReference>
<dbReference type="InterPro" id="IPR013036">
    <property type="entry name" value="DUF1587"/>
</dbReference>
<evidence type="ECO:0000259" key="2">
    <source>
        <dbReference type="Pfam" id="PF07626"/>
    </source>
</evidence>
<dbReference type="Pfam" id="PF07635">
    <property type="entry name" value="PSCyt1"/>
    <property type="match status" value="1"/>
</dbReference>
<accession>A0A381TL35</accession>
<dbReference type="Pfam" id="PF07637">
    <property type="entry name" value="PSD5"/>
    <property type="match status" value="1"/>
</dbReference>
<dbReference type="InterPro" id="IPR011429">
    <property type="entry name" value="Cyt_c_Planctomycete-type"/>
</dbReference>
<feature type="domain" description="DUF1585" evidence="1">
    <location>
        <begin position="543"/>
        <end position="617"/>
    </location>
</feature>
<sequence>VINSKQIKSMLLAAATWLCLTNGVSAVEQPGLVLIENYCLDCHDSDSQKGEVDLEAALGAKPLVKNMDLWRTVISRVENGDMPPKKKPQPKPEEKERLLNWLDSEINHFDYSQVDNPGYEPVRRLTHIEFSNTLRDLLGLDLNLVADFPIDLSGTSGFENSANTLFLQPILMERYLSAVDKAVEAAVPLDSKPSADSPVFVAWPSGKITEREAARKIIDRFMLRAFRRPPTEDEAKELHGVYARSRKAGESFEMAIRRALGAALVSPAFLLKSEIAQDTDESYQISDYELACRLSYYLWASMPDDELFQLAAEKRLAKPGVLAEQVTRMLADPKAGTLGSVFAAQWLGFDALGVRVRLDPIDNPWCTDTLMAAMKKESAMVFTALVRENRPLKNLIDSKNTFVNEELAKFYKLKGVEGMAMRRVSHTDKRRYGLFGQASVLAVTSSPHRTSPIRRGEWILNSLLGTPPPPPPPDAGELDEEIEENRKLSFRQKLEMHSKDPRCNSCHREMDPLGFSLENYDWFGRWRTKSRGRTIDAKGKLPSGTEFEGPVGLREVILAEKLDDLARQVIRKMLSYGLGRQLEYYDEPAVRKILATFKKDGYRMQTLVREVVKSYPFQFRKNRVEPDNESKEVVNNG</sequence>
<evidence type="ECO:0008006" key="8">
    <source>
        <dbReference type="Google" id="ProtNLM"/>
    </source>
</evidence>
<evidence type="ECO:0000259" key="6">
    <source>
        <dbReference type="Pfam" id="PF07637"/>
    </source>
</evidence>
<feature type="domain" description="DUF1587" evidence="2">
    <location>
        <begin position="123"/>
        <end position="187"/>
    </location>
</feature>
<feature type="non-terminal residue" evidence="7">
    <location>
        <position position="1"/>
    </location>
</feature>
<dbReference type="Pfam" id="PF07631">
    <property type="entry name" value="PSD4"/>
    <property type="match status" value="1"/>
</dbReference>
<feature type="domain" description="DUF1588" evidence="3">
    <location>
        <begin position="431"/>
        <end position="529"/>
    </location>
</feature>
<feature type="domain" description="DUF1595" evidence="6">
    <location>
        <begin position="214"/>
        <end position="273"/>
    </location>
</feature>
<proteinExistence type="predicted"/>
<dbReference type="Pfam" id="PF07626">
    <property type="entry name" value="PSD3"/>
    <property type="match status" value="1"/>
</dbReference>
<dbReference type="Pfam" id="PF07627">
    <property type="entry name" value="PSCyt3"/>
    <property type="match status" value="1"/>
</dbReference>
<dbReference type="EMBL" id="UINC01004742">
    <property type="protein sequence ID" value="SVA16539.1"/>
    <property type="molecule type" value="Genomic_DNA"/>
</dbReference>
<evidence type="ECO:0000259" key="3">
    <source>
        <dbReference type="Pfam" id="PF07627"/>
    </source>
</evidence>
<dbReference type="InterPro" id="IPR011478">
    <property type="entry name" value="DUF1585"/>
</dbReference>
<dbReference type="InterPro" id="IPR013039">
    <property type="entry name" value="DUF1588"/>
</dbReference>
<protein>
    <recommendedName>
        <fullName evidence="8">Cytochrome c domain-containing protein</fullName>
    </recommendedName>
</protein>
<dbReference type="AlphaFoldDB" id="A0A381TL35"/>
<feature type="domain" description="Cytochrome C Planctomycete-type" evidence="5">
    <location>
        <begin position="39"/>
        <end position="85"/>
    </location>
</feature>
<evidence type="ECO:0000259" key="4">
    <source>
        <dbReference type="Pfam" id="PF07631"/>
    </source>
</evidence>
<organism evidence="7">
    <name type="scientific">marine metagenome</name>
    <dbReference type="NCBI Taxonomy" id="408172"/>
    <lineage>
        <taxon>unclassified sequences</taxon>
        <taxon>metagenomes</taxon>
        <taxon>ecological metagenomes</taxon>
    </lineage>
</organism>
<evidence type="ECO:0000313" key="7">
    <source>
        <dbReference type="EMBL" id="SVA16539.1"/>
    </source>
</evidence>
<name>A0A381TL35_9ZZZZ</name>